<feature type="compositionally biased region" description="Basic and acidic residues" evidence="1">
    <location>
        <begin position="160"/>
        <end position="173"/>
    </location>
</feature>
<reference evidence="2 3" key="2">
    <citation type="journal article" date="2011" name="ISME J.">
        <title>RNA-seq reveals cooperative metabolic interactions between two termite-gut spirochete species in co-culture.</title>
        <authorList>
            <person name="Rosenthal A.Z."/>
            <person name="Matson E.G."/>
            <person name="Eldar A."/>
            <person name="Leadbetter J.R."/>
        </authorList>
    </citation>
    <scope>NUCLEOTIDE SEQUENCE [LARGE SCALE GENOMIC DNA]</scope>
    <source>
        <strain evidence="3">ATCC BAA-887 / DSM 12427 / ZAS-2</strain>
    </source>
</reference>
<sequence length="181" mass="21384">MFDSKDIPPEALHLAKEAANAKIGILPIEFPRNNRIISDTLYNECKNILVTQLIKMGFVSWIEGDKILLYSLYDFEIKKVDSLIEIEGYKVFYYCPDSDPNEKSELIDLIYICERASDLEMSHEDMIRDTENMIRIMIEGYFEGMKFIRRVNAKLEKLEEEKKKGRIDDDKTKKTSYYWKK</sequence>
<dbReference type="AlphaFoldDB" id="F5YP34"/>
<proteinExistence type="predicted"/>
<evidence type="ECO:0000256" key="1">
    <source>
        <dbReference type="SAM" id="MobiDB-lite"/>
    </source>
</evidence>
<protein>
    <submittedName>
        <fullName evidence="2">Uncharacterized protein</fullName>
    </submittedName>
</protein>
<evidence type="ECO:0000313" key="3">
    <source>
        <dbReference type="Proteomes" id="UP000009223"/>
    </source>
</evidence>
<dbReference type="RefSeq" id="WP_015706480.1">
    <property type="nucleotide sequence ID" value="NC_015578.1"/>
</dbReference>
<organism evidence="2 3">
    <name type="scientific">Treponema primitia (strain ATCC BAA-887 / DSM 12427 / ZAS-2)</name>
    <dbReference type="NCBI Taxonomy" id="545694"/>
    <lineage>
        <taxon>Bacteria</taxon>
        <taxon>Pseudomonadati</taxon>
        <taxon>Spirochaetota</taxon>
        <taxon>Spirochaetia</taxon>
        <taxon>Spirochaetales</taxon>
        <taxon>Treponemataceae</taxon>
        <taxon>Treponema</taxon>
    </lineage>
</organism>
<dbReference type="HOGENOM" id="CLU_1488388_0_0_12"/>
<dbReference type="Proteomes" id="UP000009223">
    <property type="component" value="Chromosome"/>
</dbReference>
<gene>
    <name evidence="2" type="ordered locus">TREPR_3860</name>
</gene>
<reference evidence="3" key="1">
    <citation type="submission" date="2009-12" db="EMBL/GenBank/DDBJ databases">
        <title>Complete sequence of Treponema primitia strain ZAS-2.</title>
        <authorList>
            <person name="Tetu S.G."/>
            <person name="Matson E."/>
            <person name="Ren Q."/>
            <person name="Seshadri R."/>
            <person name="Elbourne L."/>
            <person name="Hassan K.A."/>
            <person name="Durkin A."/>
            <person name="Radune D."/>
            <person name="Mohamoud Y."/>
            <person name="Shay R."/>
            <person name="Jin S."/>
            <person name="Zhang X."/>
            <person name="Lucey K."/>
            <person name="Ballor N.R."/>
            <person name="Ottesen E."/>
            <person name="Rosenthal R."/>
            <person name="Allen A."/>
            <person name="Leadbetter J.R."/>
            <person name="Paulsen I.T."/>
        </authorList>
    </citation>
    <scope>NUCLEOTIDE SEQUENCE [LARGE SCALE GENOMIC DNA]</scope>
    <source>
        <strain evidence="3">ATCC BAA-887 / DSM 12427 / ZAS-2</strain>
    </source>
</reference>
<evidence type="ECO:0000313" key="2">
    <source>
        <dbReference type="EMBL" id="AEF86133.1"/>
    </source>
</evidence>
<accession>F5YP34</accession>
<dbReference type="KEGG" id="tpi:TREPR_3860"/>
<keyword evidence="3" id="KW-1185">Reference proteome</keyword>
<dbReference type="EMBL" id="CP001843">
    <property type="protein sequence ID" value="AEF86133.1"/>
    <property type="molecule type" value="Genomic_DNA"/>
</dbReference>
<dbReference type="STRING" id="545694.TREPR_3860"/>
<name>F5YP34_TREPZ</name>
<feature type="region of interest" description="Disordered" evidence="1">
    <location>
        <begin position="160"/>
        <end position="181"/>
    </location>
</feature>